<dbReference type="Gene3D" id="3.30.70.270">
    <property type="match status" value="1"/>
</dbReference>
<dbReference type="SUPFAM" id="SSF55073">
    <property type="entry name" value="Nucleotide cyclase"/>
    <property type="match status" value="1"/>
</dbReference>
<dbReference type="InterPro" id="IPR000700">
    <property type="entry name" value="PAS-assoc_C"/>
</dbReference>
<dbReference type="InterPro" id="IPR035965">
    <property type="entry name" value="PAS-like_dom_sf"/>
</dbReference>
<name>A0A1Y6ECD4_9GAMM</name>
<dbReference type="EMBL" id="FXWH01000001">
    <property type="protein sequence ID" value="SMQ60224.1"/>
    <property type="molecule type" value="Genomic_DNA"/>
</dbReference>
<dbReference type="CDD" id="cd01949">
    <property type="entry name" value="GGDEF"/>
    <property type="match status" value="1"/>
</dbReference>
<organism evidence="4 5">
    <name type="scientific">Pseudidiomarina planktonica</name>
    <dbReference type="NCBI Taxonomy" id="1323738"/>
    <lineage>
        <taxon>Bacteria</taxon>
        <taxon>Pseudomonadati</taxon>
        <taxon>Pseudomonadota</taxon>
        <taxon>Gammaproteobacteria</taxon>
        <taxon>Alteromonadales</taxon>
        <taxon>Idiomarinaceae</taxon>
        <taxon>Pseudidiomarina</taxon>
    </lineage>
</organism>
<dbReference type="InterPro" id="IPR052163">
    <property type="entry name" value="DGC-Regulatory_Protein"/>
</dbReference>
<reference evidence="5" key="1">
    <citation type="submission" date="2017-04" db="EMBL/GenBank/DDBJ databases">
        <authorList>
            <person name="Varghese N."/>
            <person name="Submissions S."/>
        </authorList>
    </citation>
    <scope>NUCLEOTIDE SEQUENCE [LARGE SCALE GENOMIC DNA]</scope>
</reference>
<accession>A0A1Y6ECD4</accession>
<evidence type="ECO:0000313" key="5">
    <source>
        <dbReference type="Proteomes" id="UP000194450"/>
    </source>
</evidence>
<dbReference type="InterPro" id="IPR001610">
    <property type="entry name" value="PAC"/>
</dbReference>
<dbReference type="NCBIfam" id="TIGR00254">
    <property type="entry name" value="GGDEF"/>
    <property type="match status" value="1"/>
</dbReference>
<dbReference type="Pfam" id="PF08447">
    <property type="entry name" value="PAS_3"/>
    <property type="match status" value="2"/>
</dbReference>
<dbReference type="NCBIfam" id="TIGR00229">
    <property type="entry name" value="sensory_box"/>
    <property type="match status" value="1"/>
</dbReference>
<dbReference type="SMART" id="SM00091">
    <property type="entry name" value="PAS"/>
    <property type="match status" value="2"/>
</dbReference>
<dbReference type="InterPro" id="IPR029787">
    <property type="entry name" value="Nucleotide_cyclase"/>
</dbReference>
<feature type="domain" description="PAC" evidence="2">
    <location>
        <begin position="372"/>
        <end position="425"/>
    </location>
</feature>
<evidence type="ECO:0000256" key="1">
    <source>
        <dbReference type="ARBA" id="ARBA00001946"/>
    </source>
</evidence>
<dbReference type="PROSITE" id="PS50113">
    <property type="entry name" value="PAC"/>
    <property type="match status" value="2"/>
</dbReference>
<dbReference type="SUPFAM" id="SSF55781">
    <property type="entry name" value="GAF domain-like"/>
    <property type="match status" value="2"/>
</dbReference>
<dbReference type="InterPro" id="IPR000160">
    <property type="entry name" value="GGDEF_dom"/>
</dbReference>
<dbReference type="PANTHER" id="PTHR46663">
    <property type="entry name" value="DIGUANYLATE CYCLASE DGCT-RELATED"/>
    <property type="match status" value="1"/>
</dbReference>
<dbReference type="RefSeq" id="WP_086433568.1">
    <property type="nucleotide sequence ID" value="NZ_FXWH01000001.1"/>
</dbReference>
<gene>
    <name evidence="4" type="ORF">SAMN06297229_0386</name>
</gene>
<protein>
    <submittedName>
        <fullName evidence="4">PAS domain S-box-containing protein/diguanylate cyclase (GGDEF) domain-containing protein</fullName>
    </submittedName>
</protein>
<keyword evidence="5" id="KW-1185">Reference proteome</keyword>
<evidence type="ECO:0000259" key="3">
    <source>
        <dbReference type="PROSITE" id="PS50887"/>
    </source>
</evidence>
<dbReference type="FunFam" id="3.30.70.270:FF:000001">
    <property type="entry name" value="Diguanylate cyclase domain protein"/>
    <property type="match status" value="1"/>
</dbReference>
<dbReference type="Pfam" id="PF00990">
    <property type="entry name" value="GGDEF"/>
    <property type="match status" value="1"/>
</dbReference>
<dbReference type="SMART" id="SM00267">
    <property type="entry name" value="GGDEF"/>
    <property type="match status" value="1"/>
</dbReference>
<dbReference type="Gene3D" id="3.30.450.20">
    <property type="entry name" value="PAS domain"/>
    <property type="match status" value="2"/>
</dbReference>
<dbReference type="CDD" id="cd00130">
    <property type="entry name" value="PAS"/>
    <property type="match status" value="2"/>
</dbReference>
<dbReference type="OrthoDB" id="5620448at2"/>
<dbReference type="AlphaFoldDB" id="A0A1Y6ECD4"/>
<dbReference type="Pfam" id="PF01590">
    <property type="entry name" value="GAF"/>
    <property type="match status" value="1"/>
</dbReference>
<dbReference type="Proteomes" id="UP000194450">
    <property type="component" value="Unassembled WGS sequence"/>
</dbReference>
<dbReference type="SMART" id="SM00086">
    <property type="entry name" value="PAC"/>
    <property type="match status" value="2"/>
</dbReference>
<dbReference type="GO" id="GO:0003824">
    <property type="term" value="F:catalytic activity"/>
    <property type="evidence" value="ECO:0007669"/>
    <property type="project" value="UniProtKB-ARBA"/>
</dbReference>
<dbReference type="InterPro" id="IPR013655">
    <property type="entry name" value="PAS_fold_3"/>
</dbReference>
<dbReference type="PANTHER" id="PTHR46663:SF4">
    <property type="entry name" value="DIGUANYLATE CYCLASE DGCT-RELATED"/>
    <property type="match status" value="1"/>
</dbReference>
<dbReference type="PROSITE" id="PS50887">
    <property type="entry name" value="GGDEF"/>
    <property type="match status" value="1"/>
</dbReference>
<dbReference type="InterPro" id="IPR000014">
    <property type="entry name" value="PAS"/>
</dbReference>
<dbReference type="InterPro" id="IPR043128">
    <property type="entry name" value="Rev_trsase/Diguanyl_cyclase"/>
</dbReference>
<dbReference type="InterPro" id="IPR029016">
    <property type="entry name" value="GAF-like_dom_sf"/>
</dbReference>
<sequence>MRDPNIPDNEQERLRALYQLDVLDTEPEQSFERITALAKSLFDVPSVLISLIDSERQWFKSKVGFDASETERKVSFCAYAVGDGKTLVVKDACSSERFKNHPAVATHGVRFYAGALITIAPDLHLGTLCLFDSKPHEFSEQQQQWLESLAEIVSDELQLRYELQNRVAEQQLFAEGPVAVVIWDAQPDWRVLYAAKNIDDILGYSVEHVRRPEFNYLSCVYHDDRALVRESLRQLSTGERDHWEIDYRILTQAGELRWVRQVCRADHNSKGEVIRIRGYLLEQTQRKQLEMLVQDSNERFALALDAGELSTWDWDLTSGQIQYSDRWHQLLGLDQDNSSPYVRDWRERVHPADKDILEQAMTNHFSGNTAKIDVRFRLRHDAGHWVWMHSVGKLVERDATGKPKRLVGTHRDITEQVENEIERNRQQRILDLLSAIQNEFLLAKDFAKAGTHLLDVLLGVSGSEFGLVGEFPGNSRQRDLLLVHGLRLSSETTDATEGYQQLVQQGLEVTIGCEILQQVAVRGETLIENEHLATTESSLSPLDLPDFETIMAMPIVFNREVVGVTLLANSEEGYRREQLAMLKPVMDALGTMIYTRRVEEQRAEAQEELKRMATTDELTGVANRRTFLHQCRSHIEQFERYQQPVTLILIDLDHFKKVNDNYGHGAGDKVLQSFTDRTLAQLREVDLLGRLGGEEFAVLLPHTTEADAQVVAERIRKALADDPVIVGSDSIAVTMSAGLAEYSVADSSPDKWLARADEALYQAKAAGRNSIVVAPQKR</sequence>
<feature type="domain" description="GGDEF" evidence="3">
    <location>
        <begin position="643"/>
        <end position="776"/>
    </location>
</feature>
<evidence type="ECO:0000259" key="2">
    <source>
        <dbReference type="PROSITE" id="PS50113"/>
    </source>
</evidence>
<feature type="domain" description="PAC" evidence="2">
    <location>
        <begin position="243"/>
        <end position="295"/>
    </location>
</feature>
<dbReference type="SMART" id="SM00065">
    <property type="entry name" value="GAF"/>
    <property type="match status" value="1"/>
</dbReference>
<dbReference type="Gene3D" id="3.30.450.40">
    <property type="match status" value="2"/>
</dbReference>
<evidence type="ECO:0000313" key="4">
    <source>
        <dbReference type="EMBL" id="SMQ60224.1"/>
    </source>
</evidence>
<dbReference type="InterPro" id="IPR003018">
    <property type="entry name" value="GAF"/>
</dbReference>
<proteinExistence type="predicted"/>
<dbReference type="SUPFAM" id="SSF55785">
    <property type="entry name" value="PYP-like sensor domain (PAS domain)"/>
    <property type="match status" value="2"/>
</dbReference>
<comment type="cofactor">
    <cofactor evidence="1">
        <name>Mg(2+)</name>
        <dbReference type="ChEBI" id="CHEBI:18420"/>
    </cofactor>
</comment>
<dbReference type="Pfam" id="PF13185">
    <property type="entry name" value="GAF_2"/>
    <property type="match status" value="1"/>
</dbReference>